<dbReference type="Pfam" id="PF08429">
    <property type="entry name" value="PLU-1"/>
    <property type="match status" value="1"/>
</dbReference>
<dbReference type="Gene3D" id="2.60.120.650">
    <property type="entry name" value="Cupin"/>
    <property type="match status" value="1"/>
</dbReference>
<dbReference type="STRING" id="1160509.A0A3N4ILW4"/>
<dbReference type="SMART" id="SM01014">
    <property type="entry name" value="ARID"/>
    <property type="match status" value="1"/>
</dbReference>
<evidence type="ECO:0000256" key="6">
    <source>
        <dbReference type="ARBA" id="ARBA00023004"/>
    </source>
</evidence>
<gene>
    <name evidence="14" type="ORF">BJ508DRAFT_96075</name>
</gene>
<dbReference type="PANTHER" id="PTHR10694">
    <property type="entry name" value="LYSINE-SPECIFIC DEMETHYLASE"/>
    <property type="match status" value="1"/>
</dbReference>
<evidence type="ECO:0000256" key="8">
    <source>
        <dbReference type="PROSITE-ProRule" id="PRU00146"/>
    </source>
</evidence>
<feature type="compositionally biased region" description="Polar residues" evidence="10">
    <location>
        <begin position="1411"/>
        <end position="1430"/>
    </location>
</feature>
<comment type="subcellular location">
    <subcellularLocation>
        <location evidence="1">Nucleus</location>
    </subcellularLocation>
</comment>
<keyword evidence="6" id="KW-0408">Iron</keyword>
<dbReference type="Gene3D" id="1.10.150.60">
    <property type="entry name" value="ARID DNA-binding domain"/>
    <property type="match status" value="1"/>
</dbReference>
<feature type="coiled-coil region" evidence="9">
    <location>
        <begin position="823"/>
        <end position="873"/>
    </location>
</feature>
<dbReference type="InterPro" id="IPR004198">
    <property type="entry name" value="Znf_C5HC2"/>
</dbReference>
<keyword evidence="5" id="KW-0862">Zinc</keyword>
<protein>
    <submittedName>
        <fullName evidence="14">PLU-1-domain-containing protein</fullName>
    </submittedName>
</protein>
<dbReference type="SUPFAM" id="SSF51197">
    <property type="entry name" value="Clavaminate synthase-like"/>
    <property type="match status" value="1"/>
</dbReference>
<evidence type="ECO:0000256" key="9">
    <source>
        <dbReference type="SAM" id="Coils"/>
    </source>
</evidence>
<evidence type="ECO:0000259" key="12">
    <source>
        <dbReference type="PROSITE" id="PS51011"/>
    </source>
</evidence>
<dbReference type="Pfam" id="PF01388">
    <property type="entry name" value="ARID"/>
    <property type="match status" value="1"/>
</dbReference>
<dbReference type="PROSITE" id="PS01359">
    <property type="entry name" value="ZF_PHD_1"/>
    <property type="match status" value="2"/>
</dbReference>
<organism evidence="14 15">
    <name type="scientific">Ascobolus immersus RN42</name>
    <dbReference type="NCBI Taxonomy" id="1160509"/>
    <lineage>
        <taxon>Eukaryota</taxon>
        <taxon>Fungi</taxon>
        <taxon>Dikarya</taxon>
        <taxon>Ascomycota</taxon>
        <taxon>Pezizomycotina</taxon>
        <taxon>Pezizomycetes</taxon>
        <taxon>Pezizales</taxon>
        <taxon>Ascobolaceae</taxon>
        <taxon>Ascobolus</taxon>
    </lineage>
</organism>
<dbReference type="GO" id="GO:0003677">
    <property type="term" value="F:DNA binding"/>
    <property type="evidence" value="ECO:0007669"/>
    <property type="project" value="InterPro"/>
</dbReference>
<evidence type="ECO:0000313" key="14">
    <source>
        <dbReference type="EMBL" id="RPA87112.1"/>
    </source>
</evidence>
<proteinExistence type="predicted"/>
<feature type="compositionally biased region" description="Low complexity" evidence="10">
    <location>
        <begin position="1444"/>
        <end position="1453"/>
    </location>
</feature>
<dbReference type="GO" id="GO:0006355">
    <property type="term" value="P:regulation of DNA-templated transcription"/>
    <property type="evidence" value="ECO:0007669"/>
    <property type="project" value="TreeGrafter"/>
</dbReference>
<keyword evidence="15" id="KW-1185">Reference proteome</keyword>
<feature type="domain" description="PHD-type" evidence="11">
    <location>
        <begin position="1129"/>
        <end position="1178"/>
    </location>
</feature>
<feature type="domain" description="JmjC" evidence="13">
    <location>
        <begin position="431"/>
        <end position="597"/>
    </location>
</feature>
<dbReference type="FunFam" id="2.60.120.650:FF:000014">
    <property type="entry name" value="PHD transcription factor (Rum1)"/>
    <property type="match status" value="1"/>
</dbReference>
<dbReference type="SMART" id="SM00249">
    <property type="entry name" value="PHD"/>
    <property type="match status" value="2"/>
</dbReference>
<dbReference type="SUPFAM" id="SSF57903">
    <property type="entry name" value="FYVE/PHD zinc finger"/>
    <property type="match status" value="2"/>
</dbReference>
<dbReference type="Pfam" id="PF02928">
    <property type="entry name" value="zf-C5HC2"/>
    <property type="match status" value="1"/>
</dbReference>
<keyword evidence="2" id="KW-0479">Metal-binding</keyword>
<dbReference type="GO" id="GO:0034647">
    <property type="term" value="F:histone H3K4me/H3K4me2/H3K4me3 demethylase activity"/>
    <property type="evidence" value="ECO:0007669"/>
    <property type="project" value="TreeGrafter"/>
</dbReference>
<sequence length="1473" mass="166909">MSSTGTRSNLNYLDQLHKFHKQQGSNLTRFPSVDKRPLDLYRLKKAVEVRGGFINVCKGKKWAEIGRDLGYSGKIMSSLSTSLKNSYQRYLHPYEEWVKTAKPGVQQQLEAEYGGPITPSPAASPMKKVLNNGTPIRSDSPLARHSTSIDDSTDADKTMTDSTPVGTPAPAGRSGFTPVNNSGTFTPVNGTNGIKRESETGTPTRGSLSAKNTPDPKDKGSALKRQLSSESLSDQTPKPTSEEETDGGERRSKRLRKDAPPTVAGSHMTLHRPSTPRLGNNTKKSSKPGEKCEACGKGDDGPNMLLCDGCDYGYHTYCLTPPIKSIPDRDWYCNRCLVGTGEFGFEDGEVYSLKQFQQKANEFRKKHFAGKLPVDPDTGKEAEITEDDVEREFWRLVENVNETVEVEYGADIHSTTHGSGFPTMELRPQDPYSVDPWNLNILPLHSESLFRHIKSDVSGMTVPWLYVGMVFSTFCWHNEDHYTYSANYQHFGATKTWYGIPGGDADKFENAMKEAVPELFEQQPDLLFQLVTLLTPAHLMKAGVKCYAIDQRAGEFVITFPQAYHAGFNHGFNFNEAVNFAPADWEPYGQLGVERYQHFRKNPVFSHDELLITAAGRDTAIKTAVWLAPALGRIRDREISERENLRAALEDLQEELVEEDLPEDEYQCFYCKVYCYLSQVTCHCTPNISCTAHFNVLCDHGKEAGEAGKTTDLTLRLRYSDEGLNEIVRKVEEKANLPNQWVEKLKRVMSENARPPLKVLRSLLSEGEKIPYHPIPEIADLKAFVERANEWVDEAMNYITRKQQNRRKNDKVWRKGTARAAELEEREREHRKLENMNKLLRDADKLFFDCPEIEQLKERARAIRDYQVRAQKELTSGEILQTAVVEELVEMGKSFNVDLPETEHLEKVLLQLKWVDKAVASRLVFLSLDEVDKLIAAGREVNIPDNHEQLQHYMQQRAAGEAWEAKAKELMSVEPINFSQLEALSSQASTLPVSRETLTQVEQILNKQREAQRQIVNLYEQSKRENLEDRPKYKDVRDVMESLQELQSKPPGTIDLEKEQKKHEDWMRKGKKLFGKANAPLHILNLHMKYVNERNNYCFALNDRPRTPVEPSSREQSPSYGESDNRSREVFCICRQPEAGMMIECEACHEWYHGKCLKIARGKVKEDDKYTCPICDYRVKIPRDAARPKLEDLIEWESEIPGLPFIPEEQEVLHEIIQTASKFRDFVRSFTEGAPLITKEEVPTMRFYLRKIEGAEILLAHETNFFRTELHRLLPIAPNPPPLIEVSLSTRKPRPTKQQKLMAQLGITSPDELPPTLRTKPHNFKKKMPEAMGKQPMPIKPAPLKNGQPVMTTMPMHPAHLVPTTLPQHLFDQFTGAYVGHGHPGPPQFGPYILSASSLSPGGLDPPLFTPSFNSQSLSHQDSQNNSEINSMFEALTNHEEMESSSQPSQSQPGKPTGEADTSKPADELLQQQ</sequence>
<dbReference type="PROSITE" id="PS51184">
    <property type="entry name" value="JMJC"/>
    <property type="match status" value="1"/>
</dbReference>
<dbReference type="InterPro" id="IPR036431">
    <property type="entry name" value="ARID_dom_sf"/>
</dbReference>
<feature type="domain" description="ARID" evidence="12">
    <location>
        <begin position="6"/>
        <end position="99"/>
    </location>
</feature>
<dbReference type="InterPro" id="IPR001965">
    <property type="entry name" value="Znf_PHD"/>
</dbReference>
<dbReference type="CDD" id="cd15518">
    <property type="entry name" value="PHD_Ecm5p_Lid2p_like"/>
    <property type="match status" value="1"/>
</dbReference>
<dbReference type="SMART" id="SM00558">
    <property type="entry name" value="JmjC"/>
    <property type="match status" value="1"/>
</dbReference>
<dbReference type="CDD" id="cd15519">
    <property type="entry name" value="PHD1_Lid2p_like"/>
    <property type="match status" value="1"/>
</dbReference>
<evidence type="ECO:0000256" key="10">
    <source>
        <dbReference type="SAM" id="MobiDB-lite"/>
    </source>
</evidence>
<evidence type="ECO:0000256" key="1">
    <source>
        <dbReference type="ARBA" id="ARBA00004123"/>
    </source>
</evidence>
<dbReference type="FunFam" id="3.30.40.10:FF:000322">
    <property type="entry name" value="PHD transcription factor (Rum1)"/>
    <property type="match status" value="1"/>
</dbReference>
<evidence type="ECO:0000256" key="4">
    <source>
        <dbReference type="ARBA" id="ARBA00022771"/>
    </source>
</evidence>
<dbReference type="InterPro" id="IPR003347">
    <property type="entry name" value="JmjC_dom"/>
</dbReference>
<feature type="region of interest" description="Disordered" evidence="10">
    <location>
        <begin position="1103"/>
        <end position="1124"/>
    </location>
</feature>
<feature type="compositionally biased region" description="Polar residues" evidence="10">
    <location>
        <begin position="177"/>
        <end position="192"/>
    </location>
</feature>
<feature type="compositionally biased region" description="Polar residues" evidence="10">
    <location>
        <begin position="200"/>
        <end position="212"/>
    </location>
</feature>
<dbReference type="PROSITE" id="PS51011">
    <property type="entry name" value="ARID"/>
    <property type="match status" value="1"/>
</dbReference>
<dbReference type="Pfam" id="PF00628">
    <property type="entry name" value="PHD"/>
    <property type="match status" value="2"/>
</dbReference>
<keyword evidence="7" id="KW-0539">Nucleus</keyword>
<dbReference type="InterPro" id="IPR013083">
    <property type="entry name" value="Znf_RING/FYVE/PHD"/>
</dbReference>
<reference evidence="14 15" key="1">
    <citation type="journal article" date="2018" name="Nat. Ecol. Evol.">
        <title>Pezizomycetes genomes reveal the molecular basis of ectomycorrhizal truffle lifestyle.</title>
        <authorList>
            <person name="Murat C."/>
            <person name="Payen T."/>
            <person name="Noel B."/>
            <person name="Kuo A."/>
            <person name="Morin E."/>
            <person name="Chen J."/>
            <person name="Kohler A."/>
            <person name="Krizsan K."/>
            <person name="Balestrini R."/>
            <person name="Da Silva C."/>
            <person name="Montanini B."/>
            <person name="Hainaut M."/>
            <person name="Levati E."/>
            <person name="Barry K.W."/>
            <person name="Belfiori B."/>
            <person name="Cichocki N."/>
            <person name="Clum A."/>
            <person name="Dockter R.B."/>
            <person name="Fauchery L."/>
            <person name="Guy J."/>
            <person name="Iotti M."/>
            <person name="Le Tacon F."/>
            <person name="Lindquist E.A."/>
            <person name="Lipzen A."/>
            <person name="Malagnac F."/>
            <person name="Mello A."/>
            <person name="Molinier V."/>
            <person name="Miyauchi S."/>
            <person name="Poulain J."/>
            <person name="Riccioni C."/>
            <person name="Rubini A."/>
            <person name="Sitrit Y."/>
            <person name="Splivallo R."/>
            <person name="Traeger S."/>
            <person name="Wang M."/>
            <person name="Zifcakova L."/>
            <person name="Wipf D."/>
            <person name="Zambonelli A."/>
            <person name="Paolocci F."/>
            <person name="Nowrousian M."/>
            <person name="Ottonello S."/>
            <person name="Baldrian P."/>
            <person name="Spatafora J.W."/>
            <person name="Henrissat B."/>
            <person name="Nagy L.G."/>
            <person name="Aury J.M."/>
            <person name="Wincker P."/>
            <person name="Grigoriev I.V."/>
            <person name="Bonfante P."/>
            <person name="Martin F.M."/>
        </authorList>
    </citation>
    <scope>NUCLEOTIDE SEQUENCE [LARGE SCALE GENOMIC DNA]</scope>
    <source>
        <strain evidence="14 15">RN42</strain>
    </source>
</reference>
<dbReference type="GO" id="GO:0000785">
    <property type="term" value="C:chromatin"/>
    <property type="evidence" value="ECO:0007669"/>
    <property type="project" value="TreeGrafter"/>
</dbReference>
<dbReference type="Gene3D" id="3.30.40.10">
    <property type="entry name" value="Zinc/RING finger domain, C3HC4 (zinc finger)"/>
    <property type="match status" value="2"/>
</dbReference>
<feature type="compositionally biased region" description="Polar residues" evidence="10">
    <location>
        <begin position="226"/>
        <end position="239"/>
    </location>
</feature>
<accession>A0A3N4ILW4</accession>
<dbReference type="PANTHER" id="PTHR10694:SF33">
    <property type="entry name" value="LYSINE-SPECIFIC DEMETHYLASE 5"/>
    <property type="match status" value="1"/>
</dbReference>
<dbReference type="InterPro" id="IPR001606">
    <property type="entry name" value="ARID_dom"/>
</dbReference>
<evidence type="ECO:0000259" key="13">
    <source>
        <dbReference type="PROSITE" id="PS51184"/>
    </source>
</evidence>
<evidence type="ECO:0000259" key="11">
    <source>
        <dbReference type="PROSITE" id="PS50016"/>
    </source>
</evidence>
<dbReference type="SUPFAM" id="SSF46774">
    <property type="entry name" value="ARID-like"/>
    <property type="match status" value="1"/>
</dbReference>
<dbReference type="Proteomes" id="UP000275078">
    <property type="component" value="Unassembled WGS sequence"/>
</dbReference>
<evidence type="ECO:0000256" key="7">
    <source>
        <dbReference type="ARBA" id="ARBA00023242"/>
    </source>
</evidence>
<dbReference type="Pfam" id="PF02373">
    <property type="entry name" value="JmjC"/>
    <property type="match status" value="1"/>
</dbReference>
<dbReference type="PROSITE" id="PS50016">
    <property type="entry name" value="ZF_PHD_2"/>
    <property type="match status" value="2"/>
</dbReference>
<keyword evidence="4 8" id="KW-0863">Zinc-finger</keyword>
<dbReference type="OrthoDB" id="1678912at2759"/>
<feature type="region of interest" description="Disordered" evidence="10">
    <location>
        <begin position="114"/>
        <end position="295"/>
    </location>
</feature>
<dbReference type="GO" id="GO:0008270">
    <property type="term" value="F:zinc ion binding"/>
    <property type="evidence" value="ECO:0007669"/>
    <property type="project" value="UniProtKB-KW"/>
</dbReference>
<evidence type="ECO:0000313" key="15">
    <source>
        <dbReference type="Proteomes" id="UP000275078"/>
    </source>
</evidence>
<dbReference type="SMART" id="SM00501">
    <property type="entry name" value="BRIGHT"/>
    <property type="match status" value="1"/>
</dbReference>
<keyword evidence="3" id="KW-0677">Repeat</keyword>
<name>A0A3N4ILW4_ASCIM</name>
<evidence type="ECO:0000256" key="2">
    <source>
        <dbReference type="ARBA" id="ARBA00022723"/>
    </source>
</evidence>
<evidence type="ECO:0000256" key="5">
    <source>
        <dbReference type="ARBA" id="ARBA00022833"/>
    </source>
</evidence>
<feature type="domain" description="PHD-type" evidence="11">
    <location>
        <begin position="289"/>
        <end position="339"/>
    </location>
</feature>
<dbReference type="InterPro" id="IPR019786">
    <property type="entry name" value="Zinc_finger_PHD-type_CS"/>
</dbReference>
<dbReference type="EMBL" id="ML119647">
    <property type="protein sequence ID" value="RPA87112.1"/>
    <property type="molecule type" value="Genomic_DNA"/>
</dbReference>
<feature type="region of interest" description="Disordered" evidence="10">
    <location>
        <begin position="1405"/>
        <end position="1473"/>
    </location>
</feature>
<dbReference type="GO" id="GO:0005634">
    <property type="term" value="C:nucleus"/>
    <property type="evidence" value="ECO:0007669"/>
    <property type="project" value="UniProtKB-SubCell"/>
</dbReference>
<keyword evidence="9" id="KW-0175">Coiled coil</keyword>
<dbReference type="InterPro" id="IPR013637">
    <property type="entry name" value="Lys_sp_deMease-like_dom"/>
</dbReference>
<dbReference type="InterPro" id="IPR019787">
    <property type="entry name" value="Znf_PHD-finger"/>
</dbReference>
<evidence type="ECO:0000256" key="3">
    <source>
        <dbReference type="ARBA" id="ARBA00022737"/>
    </source>
</evidence>
<dbReference type="InterPro" id="IPR011011">
    <property type="entry name" value="Znf_FYVE_PHD"/>
</dbReference>